<dbReference type="InterPro" id="IPR036709">
    <property type="entry name" value="Autotransporte_beta_dom_sf"/>
</dbReference>
<comment type="caution">
    <text evidence="4">The sequence shown here is derived from an EMBL/GenBank/DDBJ whole genome shotgun (WGS) entry which is preliminary data.</text>
</comment>
<organism evidence="4 5">
    <name type="scientific">Pseudomonas fluorescens</name>
    <dbReference type="NCBI Taxonomy" id="294"/>
    <lineage>
        <taxon>Bacteria</taxon>
        <taxon>Pseudomonadati</taxon>
        <taxon>Pseudomonadota</taxon>
        <taxon>Gammaproteobacteria</taxon>
        <taxon>Pseudomonadales</taxon>
        <taxon>Pseudomonadaceae</taxon>
        <taxon>Pseudomonas</taxon>
    </lineage>
</organism>
<evidence type="ECO:0000256" key="2">
    <source>
        <dbReference type="SAM" id="SignalP"/>
    </source>
</evidence>
<dbReference type="SUPFAM" id="SSF103515">
    <property type="entry name" value="Autotransporter"/>
    <property type="match status" value="1"/>
</dbReference>
<evidence type="ECO:0000313" key="4">
    <source>
        <dbReference type="EMBL" id="KIR24092.1"/>
    </source>
</evidence>
<dbReference type="Pfam" id="PF13505">
    <property type="entry name" value="OMP_b-brl"/>
    <property type="match status" value="1"/>
</dbReference>
<evidence type="ECO:0000256" key="1">
    <source>
        <dbReference type="ARBA" id="ARBA00022729"/>
    </source>
</evidence>
<feature type="domain" description="Outer membrane protein beta-barrel" evidence="3">
    <location>
        <begin position="18"/>
        <end position="181"/>
    </location>
</feature>
<evidence type="ECO:0000259" key="3">
    <source>
        <dbReference type="Pfam" id="PF13505"/>
    </source>
</evidence>
<keyword evidence="1 2" id="KW-0732">Signal</keyword>
<dbReference type="InterPro" id="IPR027385">
    <property type="entry name" value="Beta-barrel_OMP"/>
</dbReference>
<dbReference type="EMBL" id="JXCQ01000003">
    <property type="protein sequence ID" value="KIR24092.1"/>
    <property type="molecule type" value="Genomic_DNA"/>
</dbReference>
<accession>A0A0D0RWW6</accession>
<gene>
    <name evidence="4" type="ORF">PFLU3_03220</name>
</gene>
<dbReference type="PATRIC" id="fig|294.125.peg.327"/>
<dbReference type="RefSeq" id="WP_043046575.1">
    <property type="nucleotide sequence ID" value="NZ_JXCQ01000003.1"/>
</dbReference>
<feature type="chain" id="PRO_5002237173" description="Outer membrane protein beta-barrel domain-containing protein" evidence="2">
    <location>
        <begin position="27"/>
        <end position="250"/>
    </location>
</feature>
<dbReference type="AlphaFoldDB" id="A0A0D0RWW6"/>
<name>A0A0D0RWW6_PSEFL</name>
<reference evidence="4 5" key="1">
    <citation type="submission" date="2015-01" db="EMBL/GenBank/DDBJ databases">
        <title>Genome sequence of the beneficial rhizobacterium Pseudomonas fluorescens 2-79.</title>
        <authorList>
            <person name="Thuermer A."/>
            <person name="Daniel R."/>
        </authorList>
    </citation>
    <scope>NUCLEOTIDE SEQUENCE [LARGE SCALE GENOMIC DNA]</scope>
    <source>
        <strain evidence="4 5">2-79</strain>
    </source>
</reference>
<feature type="signal peptide" evidence="2">
    <location>
        <begin position="1"/>
        <end position="26"/>
    </location>
</feature>
<evidence type="ECO:0000313" key="5">
    <source>
        <dbReference type="Proteomes" id="UP000032210"/>
    </source>
</evidence>
<sequence length="250" mass="27502">MSKLFGKFLKNTSLLALVAAPGVVFAAPSTDPISTFGILGSYNDFKLEGGSESDKDHMPEAGLFYNFGNKLTAESGFIYQAGIEAKYGEKSDNKLKEGQADLDLGWRAALDARNFVDVIVGGGYTWTRYEPDTNGYDMKLTNKSPFAKAALGYNHQFDDMTLRVEAGARHTIDGRAKLKVDGVGSDSVDLKDRTNPYAEVSLLMNQKGDLPVMAGLYYTRTEYKLDNDSYVADNTKLKRDEYGFKVGIAF</sequence>
<dbReference type="Proteomes" id="UP000032210">
    <property type="component" value="Unassembled WGS sequence"/>
</dbReference>
<proteinExistence type="predicted"/>
<protein>
    <recommendedName>
        <fullName evidence="3">Outer membrane protein beta-barrel domain-containing protein</fullName>
    </recommendedName>
</protein>